<dbReference type="eggNOG" id="ENOG502RZYC">
    <property type="taxonomic scope" value="Eukaryota"/>
</dbReference>
<dbReference type="KEGG" id="smo:SELMODRAFT_409213"/>
<dbReference type="Pfam" id="PF24046">
    <property type="entry name" value="At4g08330"/>
    <property type="match status" value="1"/>
</dbReference>
<dbReference type="OMA" id="CIPYFSK"/>
<name>D8RAQ8_SELML</name>
<protein>
    <submittedName>
        <fullName evidence="2">Uncharacterized protein</fullName>
    </submittedName>
</protein>
<dbReference type="AlphaFoldDB" id="D8RAQ8"/>
<dbReference type="Proteomes" id="UP000001514">
    <property type="component" value="Unassembled WGS sequence"/>
</dbReference>
<evidence type="ECO:0000313" key="3">
    <source>
        <dbReference type="Proteomes" id="UP000001514"/>
    </source>
</evidence>
<dbReference type="OrthoDB" id="678806at2759"/>
<dbReference type="InterPro" id="IPR045282">
    <property type="entry name" value="At4g08330-like"/>
</dbReference>
<proteinExistence type="predicted"/>
<dbReference type="HOGENOM" id="CLU_1398496_0_0_1"/>
<reference evidence="2 3" key="1">
    <citation type="journal article" date="2011" name="Science">
        <title>The Selaginella genome identifies genetic changes associated with the evolution of vascular plants.</title>
        <authorList>
            <person name="Banks J.A."/>
            <person name="Nishiyama T."/>
            <person name="Hasebe M."/>
            <person name="Bowman J.L."/>
            <person name="Gribskov M."/>
            <person name="dePamphilis C."/>
            <person name="Albert V.A."/>
            <person name="Aono N."/>
            <person name="Aoyama T."/>
            <person name="Ambrose B.A."/>
            <person name="Ashton N.W."/>
            <person name="Axtell M.J."/>
            <person name="Barker E."/>
            <person name="Barker M.S."/>
            <person name="Bennetzen J.L."/>
            <person name="Bonawitz N.D."/>
            <person name="Chapple C."/>
            <person name="Cheng C."/>
            <person name="Correa L.G."/>
            <person name="Dacre M."/>
            <person name="DeBarry J."/>
            <person name="Dreyer I."/>
            <person name="Elias M."/>
            <person name="Engstrom E.M."/>
            <person name="Estelle M."/>
            <person name="Feng L."/>
            <person name="Finet C."/>
            <person name="Floyd S.K."/>
            <person name="Frommer W.B."/>
            <person name="Fujita T."/>
            <person name="Gramzow L."/>
            <person name="Gutensohn M."/>
            <person name="Harholt J."/>
            <person name="Hattori M."/>
            <person name="Heyl A."/>
            <person name="Hirai T."/>
            <person name="Hiwatashi Y."/>
            <person name="Ishikawa M."/>
            <person name="Iwata M."/>
            <person name="Karol K.G."/>
            <person name="Koehler B."/>
            <person name="Kolukisaoglu U."/>
            <person name="Kubo M."/>
            <person name="Kurata T."/>
            <person name="Lalonde S."/>
            <person name="Li K."/>
            <person name="Li Y."/>
            <person name="Litt A."/>
            <person name="Lyons E."/>
            <person name="Manning G."/>
            <person name="Maruyama T."/>
            <person name="Michael T.P."/>
            <person name="Mikami K."/>
            <person name="Miyazaki S."/>
            <person name="Morinaga S."/>
            <person name="Murata T."/>
            <person name="Mueller-Roeber B."/>
            <person name="Nelson D.R."/>
            <person name="Obara M."/>
            <person name="Oguri Y."/>
            <person name="Olmstead R.G."/>
            <person name="Onodera N."/>
            <person name="Petersen B.L."/>
            <person name="Pils B."/>
            <person name="Prigge M."/>
            <person name="Rensing S.A."/>
            <person name="Riano-Pachon D.M."/>
            <person name="Roberts A.W."/>
            <person name="Sato Y."/>
            <person name="Scheller H.V."/>
            <person name="Schulz B."/>
            <person name="Schulz C."/>
            <person name="Shakirov E.V."/>
            <person name="Shibagaki N."/>
            <person name="Shinohara N."/>
            <person name="Shippen D.E."/>
            <person name="Soerensen I."/>
            <person name="Sotooka R."/>
            <person name="Sugimoto N."/>
            <person name="Sugita M."/>
            <person name="Sumikawa N."/>
            <person name="Tanurdzic M."/>
            <person name="Theissen G."/>
            <person name="Ulvskov P."/>
            <person name="Wakazuki S."/>
            <person name="Weng J.K."/>
            <person name="Willats W.W."/>
            <person name="Wipf D."/>
            <person name="Wolf P.G."/>
            <person name="Yang L."/>
            <person name="Zimmer A.D."/>
            <person name="Zhu Q."/>
            <person name="Mitros T."/>
            <person name="Hellsten U."/>
            <person name="Loque D."/>
            <person name="Otillar R."/>
            <person name="Salamov A."/>
            <person name="Schmutz J."/>
            <person name="Shapiro H."/>
            <person name="Lindquist E."/>
            <person name="Lucas S."/>
            <person name="Rokhsar D."/>
            <person name="Grigoriev I.V."/>
        </authorList>
    </citation>
    <scope>NUCLEOTIDE SEQUENCE [LARGE SCALE GENOMIC DNA]</scope>
</reference>
<keyword evidence="3" id="KW-1185">Reference proteome</keyword>
<evidence type="ECO:0000256" key="1">
    <source>
        <dbReference type="SAM" id="MobiDB-lite"/>
    </source>
</evidence>
<accession>D8RAQ8</accession>
<sequence length="195" mass="21767">MAVSATGSTRDVSYSCGRCAFKLNLSSSDRLITSIGPRYSKTSRKGILYFLSIDESRFRMLDEVKCGPYFESPGKWGIQRMQTRLLCRQCGATIGHLESGISSSVIGCLDVDRSTDDGKRFCIKIRALQPEQELDGGFQAKDGDQEKAPEVLLAAKDEKAFEVAKEGDEEKSFEQRSSEKTRPDQEENKDEICNQ</sequence>
<evidence type="ECO:0000313" key="2">
    <source>
        <dbReference type="EMBL" id="EFJ30669.1"/>
    </source>
</evidence>
<organism evidence="3">
    <name type="scientific">Selaginella moellendorffii</name>
    <name type="common">Spikemoss</name>
    <dbReference type="NCBI Taxonomy" id="88036"/>
    <lineage>
        <taxon>Eukaryota</taxon>
        <taxon>Viridiplantae</taxon>
        <taxon>Streptophyta</taxon>
        <taxon>Embryophyta</taxon>
        <taxon>Tracheophyta</taxon>
        <taxon>Lycopodiopsida</taxon>
        <taxon>Selaginellales</taxon>
        <taxon>Selaginellaceae</taxon>
        <taxon>Selaginella</taxon>
    </lineage>
</organism>
<dbReference type="FunCoup" id="D8RAQ8">
    <property type="interactions" value="760"/>
</dbReference>
<dbReference type="PANTHER" id="PTHR33674">
    <property type="entry name" value="METHIONINE-S-OXIDE REDUCTASE"/>
    <property type="match status" value="1"/>
</dbReference>
<gene>
    <name evidence="2" type="ORF">SELMODRAFT_409213</name>
</gene>
<dbReference type="Gramene" id="EFJ30669">
    <property type="protein sequence ID" value="EFJ30669"/>
    <property type="gene ID" value="SELMODRAFT_409213"/>
</dbReference>
<dbReference type="InParanoid" id="D8RAQ8"/>
<feature type="region of interest" description="Disordered" evidence="1">
    <location>
        <begin position="162"/>
        <end position="195"/>
    </location>
</feature>
<dbReference type="PANTHER" id="PTHR33674:SF3">
    <property type="entry name" value="YIPPEE DOMAIN-CONTAINING PROTEIN"/>
    <property type="match status" value="1"/>
</dbReference>
<dbReference type="EMBL" id="GL377575">
    <property type="protein sequence ID" value="EFJ30669.1"/>
    <property type="molecule type" value="Genomic_DNA"/>
</dbReference>